<gene>
    <name evidence="2" type="ORF">OG477_12670</name>
</gene>
<sequence length="51" mass="5617">MKVAFGVRRRHAFESIRQPARERSIEICQSGHEGPAKVGDVPRDAVTASRG</sequence>
<evidence type="ECO:0000256" key="1">
    <source>
        <dbReference type="SAM" id="MobiDB-lite"/>
    </source>
</evidence>
<feature type="region of interest" description="Disordered" evidence="1">
    <location>
        <begin position="32"/>
        <end position="51"/>
    </location>
</feature>
<organism evidence="2">
    <name type="scientific">Streptomyces sp. NBC_00180</name>
    <dbReference type="NCBI Taxonomy" id="2903632"/>
    <lineage>
        <taxon>Bacteria</taxon>
        <taxon>Bacillati</taxon>
        <taxon>Actinomycetota</taxon>
        <taxon>Actinomycetes</taxon>
        <taxon>Kitasatosporales</taxon>
        <taxon>Streptomycetaceae</taxon>
        <taxon>Streptomyces</taxon>
    </lineage>
</organism>
<protein>
    <submittedName>
        <fullName evidence="2">Uncharacterized protein</fullName>
    </submittedName>
</protein>
<evidence type="ECO:0000313" key="2">
    <source>
        <dbReference type="EMBL" id="WTP86172.1"/>
    </source>
</evidence>
<accession>A0AAU1HUA2</accession>
<dbReference type="EMBL" id="CP108140">
    <property type="protein sequence ID" value="WTP86172.1"/>
    <property type="molecule type" value="Genomic_DNA"/>
</dbReference>
<name>A0AAU1HUA2_9ACTN</name>
<proteinExistence type="predicted"/>
<dbReference type="AlphaFoldDB" id="A0AAU1HUA2"/>
<reference evidence="2" key="1">
    <citation type="submission" date="2022-10" db="EMBL/GenBank/DDBJ databases">
        <title>The complete genomes of actinobacterial strains from the NBC collection.</title>
        <authorList>
            <person name="Joergensen T.S."/>
            <person name="Alvarez Arevalo M."/>
            <person name="Sterndorff E.B."/>
            <person name="Faurdal D."/>
            <person name="Vuksanovic O."/>
            <person name="Mourched A.-S."/>
            <person name="Charusanti P."/>
            <person name="Shaw S."/>
            <person name="Blin K."/>
            <person name="Weber T."/>
        </authorList>
    </citation>
    <scope>NUCLEOTIDE SEQUENCE</scope>
    <source>
        <strain evidence="2">NBC 00180</strain>
    </source>
</reference>